<comment type="caution">
    <text evidence="9">The sequence shown here is derived from an EMBL/GenBank/DDBJ whole genome shotgun (WGS) entry which is preliminary data.</text>
</comment>
<evidence type="ECO:0000259" key="8">
    <source>
        <dbReference type="Pfam" id="PF08244"/>
    </source>
</evidence>
<evidence type="ECO:0000256" key="6">
    <source>
        <dbReference type="SAM" id="SignalP"/>
    </source>
</evidence>
<dbReference type="InterPro" id="IPR050551">
    <property type="entry name" value="Fructan_Metab_Enzymes"/>
</dbReference>
<evidence type="ECO:0000259" key="7">
    <source>
        <dbReference type="Pfam" id="PF00251"/>
    </source>
</evidence>
<comment type="subunit">
    <text evidence="4">May be present in two forms, a 70 kDa monomer and a heterodimer of the 30 kDa and 38 kDa subunits. The ratio of the levels of the two forms within cells appears to be regulated developmentally.</text>
</comment>
<dbReference type="Gene3D" id="2.115.10.20">
    <property type="entry name" value="Glycosyl hydrolase domain, family 43"/>
    <property type="match status" value="1"/>
</dbReference>
<feature type="domain" description="Glycosyl hydrolase family 32 C-terminal" evidence="8">
    <location>
        <begin position="374"/>
        <end position="567"/>
    </location>
</feature>
<dbReference type="Pfam" id="PF08244">
    <property type="entry name" value="Glyco_hydro_32C"/>
    <property type="match status" value="1"/>
</dbReference>
<reference evidence="9" key="1">
    <citation type="submission" date="2019-10" db="EMBL/GenBank/DDBJ databases">
        <authorList>
            <person name="Zhang R."/>
            <person name="Pan Y."/>
            <person name="Wang J."/>
            <person name="Ma R."/>
            <person name="Yu S."/>
        </authorList>
    </citation>
    <scope>NUCLEOTIDE SEQUENCE</scope>
    <source>
        <strain evidence="9">LA-IB0</strain>
        <tissue evidence="9">Leaf</tissue>
    </source>
</reference>
<dbReference type="InterPro" id="IPR001362">
    <property type="entry name" value="Glyco_hydro_32"/>
</dbReference>
<comment type="similarity">
    <text evidence="1 5">Belongs to the glycosyl hydrolase 32 family.</text>
</comment>
<evidence type="ECO:0000256" key="5">
    <source>
        <dbReference type="RuleBase" id="RU362110"/>
    </source>
</evidence>
<dbReference type="Pfam" id="PF00251">
    <property type="entry name" value="Glyco_hydro_32N"/>
    <property type="match status" value="1"/>
</dbReference>
<evidence type="ECO:0008006" key="11">
    <source>
        <dbReference type="Google" id="ProtNLM"/>
    </source>
</evidence>
<evidence type="ECO:0000256" key="2">
    <source>
        <dbReference type="ARBA" id="ARBA00022801"/>
    </source>
</evidence>
<dbReference type="SUPFAM" id="SSF75005">
    <property type="entry name" value="Arabinanase/levansucrase/invertase"/>
    <property type="match status" value="1"/>
</dbReference>
<keyword evidence="3 5" id="KW-0326">Glycosidase</keyword>
<evidence type="ECO:0000313" key="10">
    <source>
        <dbReference type="Proteomes" id="UP000826271"/>
    </source>
</evidence>
<feature type="chain" id="PRO_5043608217" description="Beta-fructofuranosidase" evidence="6">
    <location>
        <begin position="28"/>
        <end position="577"/>
    </location>
</feature>
<dbReference type="GO" id="GO:0005975">
    <property type="term" value="P:carbohydrate metabolic process"/>
    <property type="evidence" value="ECO:0007669"/>
    <property type="project" value="InterPro"/>
</dbReference>
<dbReference type="FunFam" id="2.60.120.560:FF:000002">
    <property type="entry name" value="Beta-fructofuranosidase, insoluble isoenzyme CWINV1"/>
    <property type="match status" value="1"/>
</dbReference>
<dbReference type="EMBL" id="WHWC01000007">
    <property type="protein sequence ID" value="KAG8380103.1"/>
    <property type="molecule type" value="Genomic_DNA"/>
</dbReference>
<gene>
    <name evidence="9" type="ORF">BUALT_Bualt07G0158800</name>
</gene>
<dbReference type="Gene3D" id="2.60.120.560">
    <property type="entry name" value="Exo-inulinase, domain 1"/>
    <property type="match status" value="1"/>
</dbReference>
<keyword evidence="6" id="KW-0732">Signal</keyword>
<evidence type="ECO:0000256" key="4">
    <source>
        <dbReference type="ARBA" id="ARBA00062317"/>
    </source>
</evidence>
<keyword evidence="2 5" id="KW-0378">Hydrolase</keyword>
<dbReference type="InterPro" id="IPR013148">
    <property type="entry name" value="Glyco_hydro_32_N"/>
</dbReference>
<dbReference type="FunFam" id="2.115.10.20:FF:000001">
    <property type="entry name" value="Beta-fructofuranosidase, insoluble isoenzyme CWINV1"/>
    <property type="match status" value="1"/>
</dbReference>
<dbReference type="Proteomes" id="UP000826271">
    <property type="component" value="Unassembled WGS sequence"/>
</dbReference>
<dbReference type="SUPFAM" id="SSF49899">
    <property type="entry name" value="Concanavalin A-like lectins/glucanases"/>
    <property type="match status" value="1"/>
</dbReference>
<proteinExistence type="inferred from homology"/>
<evidence type="ECO:0000256" key="3">
    <source>
        <dbReference type="ARBA" id="ARBA00023295"/>
    </source>
</evidence>
<evidence type="ECO:0000256" key="1">
    <source>
        <dbReference type="ARBA" id="ARBA00009902"/>
    </source>
</evidence>
<dbReference type="PANTHER" id="PTHR31953">
    <property type="entry name" value="BETA-FRUCTOFURANOSIDASE, INSOLUBLE ISOENZYME CWINV1-RELATED"/>
    <property type="match status" value="1"/>
</dbReference>
<protein>
    <recommendedName>
        <fullName evidence="11">Beta-fructofuranosidase</fullName>
    </recommendedName>
</protein>
<dbReference type="CDD" id="cd18624">
    <property type="entry name" value="GH32_Fruct1-like"/>
    <property type="match status" value="1"/>
</dbReference>
<dbReference type="InterPro" id="IPR013320">
    <property type="entry name" value="ConA-like_dom_sf"/>
</dbReference>
<dbReference type="SMART" id="SM00640">
    <property type="entry name" value="Glyco_32"/>
    <property type="match status" value="1"/>
</dbReference>
<evidence type="ECO:0000313" key="9">
    <source>
        <dbReference type="EMBL" id="KAG8380103.1"/>
    </source>
</evidence>
<feature type="signal peptide" evidence="6">
    <location>
        <begin position="1"/>
        <end position="27"/>
    </location>
</feature>
<feature type="domain" description="Glycosyl hydrolase family 32 N-terminal" evidence="7">
    <location>
        <begin position="55"/>
        <end position="371"/>
    </location>
</feature>
<keyword evidence="10" id="KW-1185">Reference proteome</keyword>
<dbReference type="AlphaFoldDB" id="A0AAV6XC38"/>
<name>A0AAV6XC38_9LAMI</name>
<organism evidence="9 10">
    <name type="scientific">Buddleja alternifolia</name>
    <dbReference type="NCBI Taxonomy" id="168488"/>
    <lineage>
        <taxon>Eukaryota</taxon>
        <taxon>Viridiplantae</taxon>
        <taxon>Streptophyta</taxon>
        <taxon>Embryophyta</taxon>
        <taxon>Tracheophyta</taxon>
        <taxon>Spermatophyta</taxon>
        <taxon>Magnoliopsida</taxon>
        <taxon>eudicotyledons</taxon>
        <taxon>Gunneridae</taxon>
        <taxon>Pentapetalae</taxon>
        <taxon>asterids</taxon>
        <taxon>lamiids</taxon>
        <taxon>Lamiales</taxon>
        <taxon>Scrophulariaceae</taxon>
        <taxon>Buddlejeae</taxon>
        <taxon>Buddleja</taxon>
    </lineage>
</organism>
<dbReference type="InterPro" id="IPR023296">
    <property type="entry name" value="Glyco_hydro_beta-prop_sf"/>
</dbReference>
<dbReference type="InterPro" id="IPR013189">
    <property type="entry name" value="Glyco_hydro_32_C"/>
</dbReference>
<accession>A0AAV6XC38</accession>
<dbReference type="GO" id="GO:0004553">
    <property type="term" value="F:hydrolase activity, hydrolyzing O-glycosyl compounds"/>
    <property type="evidence" value="ECO:0007669"/>
    <property type="project" value="InterPro"/>
</dbReference>
<sequence>MGMGYSLSWLIICLLSIIGNIVFEIEANCDIIYKDHSICLPKDQPSKQPYRTAYHFQPPKNWMNGPMIYKGIYHLFYQYNPKGALWGYLVWAHSTSKDLVNWTPHPIAFYPDQEYDINGCWSGSTTILPGGKPVILYTGINSQNKEVQNLAYPKNLSDPYLIEWTKSPYNPLLAPNLENMINARSFRDPSTSWLGNDGEWRVIIGNEREQQGKALLYRSKDFVHWTEAKHPLHSSSGSGMWECLDFYPVSISTLDGVDTSVVESGVKYVLKVSLFDVAKDSYVLGRYIVEKDVFIPENESLETGSWLRYDYGKFYGSKTFFDSSTKRRILWAWINESTDATIDVKKGWSGIQAIPRTIWLDESGKQLVQWPVTEIEKLRTKQVIHPSTMLKGELTLEISGVTASQADVEISFEIPTLENAEEMNPNWTDAQTICSQKGASIRGGLGPFGLLILASEDLQEYTAVFFRVFKDKNRYVVLMCSDQSRSSVLLDYDKTTYGAFVDLDPLKEKLSLRSLIDHSVVESFGGEGKACITARVYPTLAIDEGAHLYAFNNGTENINISKLTAWSMKKAKINEET</sequence>